<dbReference type="AlphaFoldDB" id="A0A1I7EWH5"/>
<dbReference type="STRING" id="351659.SAMN05421784_10235"/>
<name>A0A1I7EWH5_9GAMM</name>
<organism evidence="1 2">
    <name type="scientific">Xenorhabdus koppenhoeferi</name>
    <dbReference type="NCBI Taxonomy" id="351659"/>
    <lineage>
        <taxon>Bacteria</taxon>
        <taxon>Pseudomonadati</taxon>
        <taxon>Pseudomonadota</taxon>
        <taxon>Gammaproteobacteria</taxon>
        <taxon>Enterobacterales</taxon>
        <taxon>Morganellaceae</taxon>
        <taxon>Xenorhabdus</taxon>
    </lineage>
</organism>
<proteinExistence type="predicted"/>
<evidence type="ECO:0000313" key="2">
    <source>
        <dbReference type="Proteomes" id="UP000242496"/>
    </source>
</evidence>
<accession>A0A1I7EWH5</accession>
<gene>
    <name evidence="1" type="ORF">SAMN05421784_10235</name>
</gene>
<protein>
    <submittedName>
        <fullName evidence="1">Uncharacterized protein</fullName>
    </submittedName>
</protein>
<reference evidence="2" key="1">
    <citation type="submission" date="2016-10" db="EMBL/GenBank/DDBJ databases">
        <authorList>
            <person name="Varghese N."/>
            <person name="Submissions S."/>
        </authorList>
    </citation>
    <scope>NUCLEOTIDE SEQUENCE [LARGE SCALE GENOMIC DNA]</scope>
    <source>
        <strain evidence="2">DSM 18168</strain>
    </source>
</reference>
<dbReference type="EMBL" id="FPBJ01000002">
    <property type="protein sequence ID" value="SFU28298.1"/>
    <property type="molecule type" value="Genomic_DNA"/>
</dbReference>
<keyword evidence="2" id="KW-1185">Reference proteome</keyword>
<sequence>MAALVLGMFLWKHNALGVLQPRLYKCYQMCLLKVMEKVPYDTTATC</sequence>
<evidence type="ECO:0000313" key="1">
    <source>
        <dbReference type="EMBL" id="SFU28298.1"/>
    </source>
</evidence>
<dbReference type="Proteomes" id="UP000242496">
    <property type="component" value="Unassembled WGS sequence"/>
</dbReference>